<protein>
    <submittedName>
        <fullName evidence="1">Uncharacterized protein</fullName>
    </submittedName>
</protein>
<evidence type="ECO:0000313" key="2">
    <source>
        <dbReference type="Proteomes" id="UP000823893"/>
    </source>
</evidence>
<organism evidence="1 2">
    <name type="scientific">Candidatus Blautia merdigallinarum</name>
    <dbReference type="NCBI Taxonomy" id="2838495"/>
    <lineage>
        <taxon>Bacteria</taxon>
        <taxon>Bacillati</taxon>
        <taxon>Bacillota</taxon>
        <taxon>Clostridia</taxon>
        <taxon>Lachnospirales</taxon>
        <taxon>Lachnospiraceae</taxon>
        <taxon>Blautia</taxon>
    </lineage>
</organism>
<evidence type="ECO:0000313" key="1">
    <source>
        <dbReference type="EMBL" id="HJC10198.1"/>
    </source>
</evidence>
<comment type="caution">
    <text evidence="1">The sequence shown here is derived from an EMBL/GenBank/DDBJ whole genome shotgun (WGS) entry which is preliminary data.</text>
</comment>
<dbReference type="InterPro" id="IPR046145">
    <property type="entry name" value="DUF6147"/>
</dbReference>
<dbReference type="AlphaFoldDB" id="A0A9D2SJ06"/>
<proteinExistence type="predicted"/>
<sequence length="162" mass="17735">MRMKKRILGFFLTVILVMSLNSIVFASEYPSNVGMEVDGSILTDSSETESVKNSLTRGNFLNSGVARLTDMGSGTVNSYGAVVGAVICDKMVLEMTLQRLEGNTWVTVKSFSDTKYNTSLLTKSYNTSVKKGYYYRLKAACVAFEGGTSESQMPVTDGIWID</sequence>
<gene>
    <name evidence="1" type="ORF">H9935_05200</name>
</gene>
<dbReference type="Proteomes" id="UP000823893">
    <property type="component" value="Unassembled WGS sequence"/>
</dbReference>
<name>A0A9D2SJ06_9FIRM</name>
<dbReference type="Pfam" id="PF19644">
    <property type="entry name" value="DUF6147"/>
    <property type="match status" value="1"/>
</dbReference>
<accession>A0A9D2SJ06</accession>
<reference evidence="1" key="2">
    <citation type="submission" date="2021-04" db="EMBL/GenBank/DDBJ databases">
        <authorList>
            <person name="Gilroy R."/>
        </authorList>
    </citation>
    <scope>NUCLEOTIDE SEQUENCE</scope>
    <source>
        <strain evidence="1">ChiSxjej6B18-287</strain>
    </source>
</reference>
<dbReference type="EMBL" id="DWWV01000060">
    <property type="protein sequence ID" value="HJC10198.1"/>
    <property type="molecule type" value="Genomic_DNA"/>
</dbReference>
<reference evidence="1" key="1">
    <citation type="journal article" date="2021" name="PeerJ">
        <title>Extensive microbial diversity within the chicken gut microbiome revealed by metagenomics and culture.</title>
        <authorList>
            <person name="Gilroy R."/>
            <person name="Ravi A."/>
            <person name="Getino M."/>
            <person name="Pursley I."/>
            <person name="Horton D.L."/>
            <person name="Alikhan N.F."/>
            <person name="Baker D."/>
            <person name="Gharbi K."/>
            <person name="Hall N."/>
            <person name="Watson M."/>
            <person name="Adriaenssens E.M."/>
            <person name="Foster-Nyarko E."/>
            <person name="Jarju S."/>
            <person name="Secka A."/>
            <person name="Antonio M."/>
            <person name="Oren A."/>
            <person name="Chaudhuri R.R."/>
            <person name="La Ragione R."/>
            <person name="Hildebrand F."/>
            <person name="Pallen M.J."/>
        </authorList>
    </citation>
    <scope>NUCLEOTIDE SEQUENCE</scope>
    <source>
        <strain evidence="1">ChiSxjej6B18-287</strain>
    </source>
</reference>